<organism evidence="1 2">
    <name type="scientific">Arthrobacter phage Shambre1</name>
    <dbReference type="NCBI Taxonomy" id="2927284"/>
    <lineage>
        <taxon>Viruses</taxon>
        <taxon>Duplodnaviria</taxon>
        <taxon>Heunggongvirae</taxon>
        <taxon>Uroviricota</taxon>
        <taxon>Caudoviricetes</taxon>
        <taxon>Bismarckvirus</taxon>
        <taxon>Bismarckvirus shambre1</taxon>
    </lineage>
</organism>
<accession>A0A977KNM4</accession>
<keyword evidence="2" id="KW-1185">Reference proteome</keyword>
<evidence type="ECO:0000313" key="1">
    <source>
        <dbReference type="EMBL" id="UXE04791.1"/>
    </source>
</evidence>
<dbReference type="Proteomes" id="UP001063033">
    <property type="component" value="Segment"/>
</dbReference>
<reference evidence="1" key="1">
    <citation type="submission" date="2022-08" db="EMBL/GenBank/DDBJ databases">
        <authorList>
            <person name="Dojs M.A."/>
            <person name="Fleischacker C.L."/>
            <person name="Jackson S.M."/>
            <person name="Feiring S.B."/>
            <person name="Webb R.J."/>
            <person name="Schaefbauer A.B."/>
            <person name="Vigness C.A."/>
            <person name="Boyle B.L."/>
            <person name="Frank J.R."/>
            <person name="Fleischacker T.C."/>
            <person name="Ackerman S.B."/>
            <person name="Balish M.F."/>
            <person name="Garlena R.A."/>
            <person name="Russell D.A."/>
            <person name="Jacobs-Sera D."/>
            <person name="Hatfull G.F."/>
        </authorList>
    </citation>
    <scope>NUCLEOTIDE SEQUENCE</scope>
</reference>
<dbReference type="RefSeq" id="YP_010755398.1">
    <property type="nucleotide sequence ID" value="NC_073469.1"/>
</dbReference>
<evidence type="ECO:0008006" key="3">
    <source>
        <dbReference type="Google" id="ProtNLM"/>
    </source>
</evidence>
<proteinExistence type="predicted"/>
<name>A0A977KNM4_9CAUD</name>
<protein>
    <recommendedName>
        <fullName evidence="3">C2H2-type domain-containing protein</fullName>
    </recommendedName>
</protein>
<sequence length="38" mass="4171">MTYQCQECDYSGDRDGAVEHCDQTSHTLSATTTEGTTK</sequence>
<gene>
    <name evidence="1" type="primary">55</name>
    <name evidence="1" type="ORF">SEA_SHAMBRE1_55</name>
</gene>
<evidence type="ECO:0000313" key="2">
    <source>
        <dbReference type="Proteomes" id="UP001063033"/>
    </source>
</evidence>
<dbReference type="EMBL" id="OP297545">
    <property type="protein sequence ID" value="UXE04791.1"/>
    <property type="molecule type" value="Genomic_DNA"/>
</dbReference>
<dbReference type="GeneID" id="80020050"/>
<dbReference type="KEGG" id="vg:80020050"/>